<reference evidence="1 2" key="1">
    <citation type="journal article" date="2015" name="Nature">
        <title>rRNA introns, odd ribosomes, and small enigmatic genomes across a large radiation of phyla.</title>
        <authorList>
            <person name="Brown C.T."/>
            <person name="Hug L.A."/>
            <person name="Thomas B.C."/>
            <person name="Sharon I."/>
            <person name="Castelle C.J."/>
            <person name="Singh A."/>
            <person name="Wilkins M.J."/>
            <person name="Williams K.H."/>
            <person name="Banfield J.F."/>
        </authorList>
    </citation>
    <scope>NUCLEOTIDE SEQUENCE [LARGE SCALE GENOMIC DNA]</scope>
</reference>
<dbReference type="AlphaFoldDB" id="A0A0G0YS11"/>
<comment type="caution">
    <text evidence="1">The sequence shown here is derived from an EMBL/GenBank/DDBJ whole genome shotgun (WGS) entry which is preliminary data.</text>
</comment>
<protein>
    <submittedName>
        <fullName evidence="1">Uncharacterized protein</fullName>
    </submittedName>
</protein>
<accession>A0A0G0YS11</accession>
<organism evidence="1 2">
    <name type="scientific">candidate division WWE3 bacterium GW2011_GWF1_42_14</name>
    <dbReference type="NCBI Taxonomy" id="1619138"/>
    <lineage>
        <taxon>Bacteria</taxon>
        <taxon>Katanobacteria</taxon>
    </lineage>
</organism>
<dbReference type="Proteomes" id="UP000033847">
    <property type="component" value="Unassembled WGS sequence"/>
</dbReference>
<proteinExistence type="predicted"/>
<evidence type="ECO:0000313" key="1">
    <source>
        <dbReference type="EMBL" id="KKS39452.1"/>
    </source>
</evidence>
<evidence type="ECO:0000313" key="2">
    <source>
        <dbReference type="Proteomes" id="UP000033847"/>
    </source>
</evidence>
<sequence>MHEWVRLRKKQDMSVIQALLDGMEGRDSEGYIIDFCTKNVLPGSERDTMRFKEVLTSRGIPFGLKAIKMDEEEK</sequence>
<dbReference type="EMBL" id="LCCU01000001">
    <property type="protein sequence ID" value="KKS39452.1"/>
    <property type="molecule type" value="Genomic_DNA"/>
</dbReference>
<name>A0A0G0YS11_UNCKA</name>
<gene>
    <name evidence="1" type="ORF">UV00_C0001G0020</name>
</gene>